<feature type="non-terminal residue" evidence="1">
    <location>
        <position position="119"/>
    </location>
</feature>
<accession>A0A955I8Z7</accession>
<organism evidence="1 2">
    <name type="scientific">Candidatus Dojkabacteria bacterium</name>
    <dbReference type="NCBI Taxonomy" id="2099670"/>
    <lineage>
        <taxon>Bacteria</taxon>
        <taxon>Candidatus Dojkabacteria</taxon>
    </lineage>
</organism>
<comment type="caution">
    <text evidence="1">The sequence shown here is derived from an EMBL/GenBank/DDBJ whole genome shotgun (WGS) entry which is preliminary data.</text>
</comment>
<dbReference type="Proteomes" id="UP000745577">
    <property type="component" value="Unassembled WGS sequence"/>
</dbReference>
<dbReference type="EMBL" id="JAGQLL010000038">
    <property type="protein sequence ID" value="MCA9380204.1"/>
    <property type="molecule type" value="Genomic_DNA"/>
</dbReference>
<dbReference type="SUPFAM" id="SSF50447">
    <property type="entry name" value="Translation proteins"/>
    <property type="match status" value="1"/>
</dbReference>
<dbReference type="Gene3D" id="3.30.160.810">
    <property type="match status" value="1"/>
</dbReference>
<evidence type="ECO:0000313" key="2">
    <source>
        <dbReference type="Proteomes" id="UP000745577"/>
    </source>
</evidence>
<protein>
    <submittedName>
        <fullName evidence="1">50S ribosomal protein L3</fullName>
    </submittedName>
</protein>
<dbReference type="InterPro" id="IPR009000">
    <property type="entry name" value="Transl_B-barrel_sf"/>
</dbReference>
<evidence type="ECO:0000313" key="1">
    <source>
        <dbReference type="EMBL" id="MCA9380204.1"/>
    </source>
</evidence>
<dbReference type="PANTHER" id="PTHR11229">
    <property type="entry name" value="50S RIBOSOMAL PROTEIN L3"/>
    <property type="match status" value="1"/>
</dbReference>
<sequence>MIEMKALLAQKREMTQIYDEDGAVIPVTILDVSDVYVIGIKNSEKDGYDATILGKGKKKNANKPEVGKYKKLGFVPNYIKEIRDLVLETDENSKLTVSLFKNGEIVSVTGSSKGKGFQG</sequence>
<dbReference type="PANTHER" id="PTHR11229:SF16">
    <property type="entry name" value="LARGE RIBOSOMAL SUBUNIT PROTEIN UL3C"/>
    <property type="match status" value="1"/>
</dbReference>
<dbReference type="GO" id="GO:0005840">
    <property type="term" value="C:ribosome"/>
    <property type="evidence" value="ECO:0007669"/>
    <property type="project" value="UniProtKB-KW"/>
</dbReference>
<reference evidence="1" key="1">
    <citation type="submission" date="2020-04" db="EMBL/GenBank/DDBJ databases">
        <authorList>
            <person name="Zhang T."/>
        </authorList>
    </citation>
    <scope>NUCLEOTIDE SEQUENCE</scope>
    <source>
        <strain evidence="1">HKST-UBA15</strain>
    </source>
</reference>
<keyword evidence="1" id="KW-0689">Ribosomal protein</keyword>
<dbReference type="AlphaFoldDB" id="A0A955I8Z7"/>
<reference evidence="1" key="2">
    <citation type="journal article" date="2021" name="Microbiome">
        <title>Successional dynamics and alternative stable states in a saline activated sludge microbial community over 9 years.</title>
        <authorList>
            <person name="Wang Y."/>
            <person name="Ye J."/>
            <person name="Ju F."/>
            <person name="Liu L."/>
            <person name="Boyd J.A."/>
            <person name="Deng Y."/>
            <person name="Parks D.H."/>
            <person name="Jiang X."/>
            <person name="Yin X."/>
            <person name="Woodcroft B.J."/>
            <person name="Tyson G.W."/>
            <person name="Hugenholtz P."/>
            <person name="Polz M.F."/>
            <person name="Zhang T."/>
        </authorList>
    </citation>
    <scope>NUCLEOTIDE SEQUENCE</scope>
    <source>
        <strain evidence="1">HKST-UBA15</strain>
    </source>
</reference>
<dbReference type="InterPro" id="IPR019927">
    <property type="entry name" value="Ribosomal_uL3_bac/org-type"/>
</dbReference>
<dbReference type="GO" id="GO:0006412">
    <property type="term" value="P:translation"/>
    <property type="evidence" value="ECO:0007669"/>
    <property type="project" value="InterPro"/>
</dbReference>
<proteinExistence type="predicted"/>
<keyword evidence="1" id="KW-0687">Ribonucleoprotein</keyword>
<dbReference type="GO" id="GO:0003735">
    <property type="term" value="F:structural constituent of ribosome"/>
    <property type="evidence" value="ECO:0007669"/>
    <property type="project" value="InterPro"/>
</dbReference>
<gene>
    <name evidence="1" type="primary">rplC</name>
    <name evidence="1" type="ORF">KC675_03430</name>
</gene>
<name>A0A955I8Z7_9BACT</name>